<keyword evidence="2" id="KW-1185">Reference proteome</keyword>
<dbReference type="EMBL" id="CP140152">
    <property type="protein sequence ID" value="WQH06812.1"/>
    <property type="molecule type" value="Genomic_DNA"/>
</dbReference>
<accession>A0ABZ0Y5S1</accession>
<gene>
    <name evidence="1" type="ORF">SR858_10925</name>
</gene>
<evidence type="ECO:0008006" key="3">
    <source>
        <dbReference type="Google" id="ProtNLM"/>
    </source>
</evidence>
<dbReference type="RefSeq" id="WP_154819791.1">
    <property type="nucleotide sequence ID" value="NZ_CP140152.1"/>
</dbReference>
<evidence type="ECO:0000313" key="2">
    <source>
        <dbReference type="Proteomes" id="UP001326110"/>
    </source>
</evidence>
<dbReference type="Proteomes" id="UP001326110">
    <property type="component" value="Chromosome"/>
</dbReference>
<proteinExistence type="predicted"/>
<protein>
    <recommendedName>
        <fullName evidence="3">Transposase</fullName>
    </recommendedName>
</protein>
<organism evidence="1 2">
    <name type="scientific">Duganella zoogloeoides</name>
    <dbReference type="NCBI Taxonomy" id="75659"/>
    <lineage>
        <taxon>Bacteria</taxon>
        <taxon>Pseudomonadati</taxon>
        <taxon>Pseudomonadota</taxon>
        <taxon>Betaproteobacteria</taxon>
        <taxon>Burkholderiales</taxon>
        <taxon>Oxalobacteraceae</taxon>
        <taxon>Telluria group</taxon>
        <taxon>Duganella</taxon>
    </lineage>
</organism>
<sequence length="72" mass="8420">MRAIIQAERARGGGDAVTTWRNNYLCGFRDFSKEINETQQNVVFSHVKRRVEVIKCFMDLQDSHNPRVTYTN</sequence>
<reference evidence="1 2" key="1">
    <citation type="submission" date="2023-11" db="EMBL/GenBank/DDBJ databases">
        <title>MicrobeMod: A computational toolkit for identifying prokaryotic methylation and restriction-modification with nanopore sequencing.</title>
        <authorList>
            <person name="Crits-Christoph A."/>
            <person name="Kang S.C."/>
            <person name="Lee H."/>
            <person name="Ostrov N."/>
        </authorList>
    </citation>
    <scope>NUCLEOTIDE SEQUENCE [LARGE SCALE GENOMIC DNA]</scope>
    <source>
        <strain evidence="1 2">ATCC 25935</strain>
    </source>
</reference>
<evidence type="ECO:0000313" key="1">
    <source>
        <dbReference type="EMBL" id="WQH06812.1"/>
    </source>
</evidence>
<name>A0ABZ0Y5S1_9BURK</name>
<dbReference type="GeneID" id="43166961"/>